<dbReference type="InterPro" id="IPR010982">
    <property type="entry name" value="Lambda_DNA-bd_dom_sf"/>
</dbReference>
<proteinExistence type="predicted"/>
<dbReference type="Gene3D" id="1.10.260.40">
    <property type="entry name" value="lambda repressor-like DNA-binding domains"/>
    <property type="match status" value="1"/>
</dbReference>
<evidence type="ECO:0000313" key="2">
    <source>
        <dbReference type="EMBL" id="VUD72338.1"/>
    </source>
</evidence>
<reference evidence="2 3" key="1">
    <citation type="submission" date="2019-06" db="EMBL/GenBank/DDBJ databases">
        <authorList>
            <person name="Rodrigo-Torres L."/>
            <person name="Arahal R. D."/>
            <person name="Lucena T."/>
        </authorList>
    </citation>
    <scope>NUCLEOTIDE SEQUENCE [LARGE SCALE GENOMIC DNA]</scope>
    <source>
        <strain evidence="2 3">SB0023/3</strain>
    </source>
</reference>
<dbReference type="OrthoDB" id="3782725at2"/>
<feature type="domain" description="HTH cro/C1-type" evidence="1">
    <location>
        <begin position="13"/>
        <end position="60"/>
    </location>
</feature>
<accession>A0A509EE13</accession>
<evidence type="ECO:0000259" key="1">
    <source>
        <dbReference type="PROSITE" id="PS50943"/>
    </source>
</evidence>
<name>A0A509EE13_9HYPH</name>
<evidence type="ECO:0000313" key="3">
    <source>
        <dbReference type="Proteomes" id="UP000410984"/>
    </source>
</evidence>
<dbReference type="InterPro" id="IPR001387">
    <property type="entry name" value="Cro/C1-type_HTH"/>
</dbReference>
<dbReference type="PROSITE" id="PS50943">
    <property type="entry name" value="HTH_CROC1"/>
    <property type="match status" value="1"/>
</dbReference>
<dbReference type="CDD" id="cd00093">
    <property type="entry name" value="HTH_XRE"/>
    <property type="match status" value="1"/>
</dbReference>
<sequence>MSPEQCRAARGWLDWPQQELAKRSNVGLSTIRQFENGIRTPIANNLSAMRRAFEEAGITLMDEPAGIAYAGTGAASDRNGTGTAP</sequence>
<keyword evidence="3" id="KW-1185">Reference proteome</keyword>
<dbReference type="SUPFAM" id="SSF47413">
    <property type="entry name" value="lambda repressor-like DNA-binding domains"/>
    <property type="match status" value="1"/>
</dbReference>
<dbReference type="EMBL" id="CABFPH010000039">
    <property type="protein sequence ID" value="VUD72338.1"/>
    <property type="molecule type" value="Genomic_DNA"/>
</dbReference>
<dbReference type="GO" id="GO:0003677">
    <property type="term" value="F:DNA binding"/>
    <property type="evidence" value="ECO:0007669"/>
    <property type="project" value="InterPro"/>
</dbReference>
<protein>
    <recommendedName>
        <fullName evidence="1">HTH cro/C1-type domain-containing protein</fullName>
    </recommendedName>
</protein>
<dbReference type="Pfam" id="PF01381">
    <property type="entry name" value="HTH_3"/>
    <property type="match status" value="1"/>
</dbReference>
<dbReference type="Proteomes" id="UP000410984">
    <property type="component" value="Unassembled WGS sequence"/>
</dbReference>
<organism evidence="2 3">
    <name type="scientific">Methylobacterium symbioticum</name>
    <dbReference type="NCBI Taxonomy" id="2584084"/>
    <lineage>
        <taxon>Bacteria</taxon>
        <taxon>Pseudomonadati</taxon>
        <taxon>Pseudomonadota</taxon>
        <taxon>Alphaproteobacteria</taxon>
        <taxon>Hyphomicrobiales</taxon>
        <taxon>Methylobacteriaceae</taxon>
        <taxon>Methylobacterium</taxon>
    </lineage>
</organism>
<gene>
    <name evidence="2" type="ORF">MET9862_02933</name>
</gene>
<dbReference type="RefSeq" id="WP_142583669.1">
    <property type="nucleotide sequence ID" value="NZ_CABFPH010000039.1"/>
</dbReference>
<dbReference type="AlphaFoldDB" id="A0A509EE13"/>